<evidence type="ECO:0000256" key="1">
    <source>
        <dbReference type="SAM" id="MobiDB-lite"/>
    </source>
</evidence>
<keyword evidence="2" id="KW-1133">Transmembrane helix</keyword>
<gene>
    <name evidence="3" type="ORF">P8V03_12600</name>
</gene>
<feature type="compositionally biased region" description="Basic residues" evidence="1">
    <location>
        <begin position="63"/>
        <end position="75"/>
    </location>
</feature>
<name>A0ABU4JVN7_9CLOT</name>
<evidence type="ECO:0000313" key="3">
    <source>
        <dbReference type="EMBL" id="MDW8801989.1"/>
    </source>
</evidence>
<evidence type="ECO:0000256" key="2">
    <source>
        <dbReference type="SAM" id="Phobius"/>
    </source>
</evidence>
<dbReference type="Proteomes" id="UP001281656">
    <property type="component" value="Unassembled WGS sequence"/>
</dbReference>
<protein>
    <submittedName>
        <fullName evidence="3">Uncharacterized protein</fullName>
    </submittedName>
</protein>
<evidence type="ECO:0000313" key="4">
    <source>
        <dbReference type="Proteomes" id="UP001281656"/>
    </source>
</evidence>
<keyword evidence="4" id="KW-1185">Reference proteome</keyword>
<reference evidence="3 4" key="1">
    <citation type="submission" date="2023-04" db="EMBL/GenBank/DDBJ databases">
        <title>Clostridium tannerae sp. nov., isolated from the fecal material of an alpaca.</title>
        <authorList>
            <person name="Miller S."/>
            <person name="Hendry M."/>
            <person name="King J."/>
            <person name="Sankaranarayanan K."/>
            <person name="Lawson P.A."/>
        </authorList>
    </citation>
    <scope>NUCLEOTIDE SEQUENCE [LARGE SCALE GENOMIC DNA]</scope>
    <source>
        <strain evidence="3 4">A1-XYC3</strain>
    </source>
</reference>
<feature type="transmembrane region" description="Helical" evidence="2">
    <location>
        <begin position="6"/>
        <end position="25"/>
    </location>
</feature>
<comment type="caution">
    <text evidence="3">The sequence shown here is derived from an EMBL/GenBank/DDBJ whole genome shotgun (WGS) entry which is preliminary data.</text>
</comment>
<accession>A0ABU4JVN7</accession>
<organism evidence="3 4">
    <name type="scientific">Clostridium tanneri</name>
    <dbReference type="NCBI Taxonomy" id="3037988"/>
    <lineage>
        <taxon>Bacteria</taxon>
        <taxon>Bacillati</taxon>
        <taxon>Bacillota</taxon>
        <taxon>Clostridia</taxon>
        <taxon>Eubacteriales</taxon>
        <taxon>Clostridiaceae</taxon>
        <taxon>Clostridium</taxon>
    </lineage>
</organism>
<keyword evidence="2" id="KW-0472">Membrane</keyword>
<dbReference type="RefSeq" id="WP_261670282.1">
    <property type="nucleotide sequence ID" value="NZ_JARUJP010000014.1"/>
</dbReference>
<feature type="region of interest" description="Disordered" evidence="1">
    <location>
        <begin position="63"/>
        <end position="85"/>
    </location>
</feature>
<keyword evidence="2" id="KW-0812">Transmembrane</keyword>
<dbReference type="EMBL" id="JARUJP010000014">
    <property type="protein sequence ID" value="MDW8801989.1"/>
    <property type="molecule type" value="Genomic_DNA"/>
</dbReference>
<sequence length="102" mass="11827">MIGSILIIILFIIFVKKIINNLSYYSGMNGLTKDVPSKYHFDDRIMLQYYMASVQSRYYKGVTKKSSAKKRRRKKDNILNNDSPLSNCNLTVLQGGKRERKS</sequence>
<proteinExistence type="predicted"/>